<dbReference type="Pfam" id="PF00023">
    <property type="entry name" value="Ank"/>
    <property type="match status" value="1"/>
</dbReference>
<evidence type="ECO:0000256" key="9">
    <source>
        <dbReference type="SAM" id="MobiDB-lite"/>
    </source>
</evidence>
<comment type="function">
    <text evidence="7">Acts as a molecular chaperone for G protein-coupled receptors, regulating their biogenesis and exit from the ER.</text>
</comment>
<evidence type="ECO:0000256" key="1">
    <source>
        <dbReference type="ARBA" id="ARBA00004586"/>
    </source>
</evidence>
<keyword evidence="6" id="KW-0143">Chaperone</keyword>
<dbReference type="SMART" id="SM00248">
    <property type="entry name" value="ANK"/>
    <property type="match status" value="2"/>
</dbReference>
<keyword evidence="12" id="KW-1185">Reference proteome</keyword>
<dbReference type="Proteomes" id="UP001162031">
    <property type="component" value="Unassembled WGS sequence"/>
</dbReference>
<evidence type="ECO:0000256" key="5">
    <source>
        <dbReference type="ARBA" id="ARBA00023136"/>
    </source>
</evidence>
<comment type="caution">
    <text evidence="11">The sequence shown here is derived from an EMBL/GenBank/DDBJ whole genome shotgun (WGS) entry which is preliminary data.</text>
</comment>
<feature type="repeat" description="ANK" evidence="8">
    <location>
        <begin position="8"/>
        <end position="43"/>
    </location>
</feature>
<dbReference type="PROSITE" id="PS50088">
    <property type="entry name" value="ANK_REPEAT"/>
    <property type="match status" value="1"/>
</dbReference>
<dbReference type="AlphaFoldDB" id="A0AAV0TF45"/>
<dbReference type="InterPro" id="IPR021832">
    <property type="entry name" value="ANKRD13"/>
</dbReference>
<keyword evidence="4 8" id="KW-0040">ANK repeat</keyword>
<accession>A0AAV0TF45</accession>
<keyword evidence="3" id="KW-0256">Endoplasmic reticulum</keyword>
<dbReference type="Gene3D" id="1.25.40.20">
    <property type="entry name" value="Ankyrin repeat-containing domain"/>
    <property type="match status" value="1"/>
</dbReference>
<gene>
    <name evidence="11" type="ORF">HBR001_LOCUS2507</name>
</gene>
<evidence type="ECO:0000259" key="10">
    <source>
        <dbReference type="Pfam" id="PF11904"/>
    </source>
</evidence>
<name>A0AAV0TF45_HYABA</name>
<feature type="domain" description="Ankyrin repeat" evidence="10">
    <location>
        <begin position="512"/>
        <end position="639"/>
    </location>
</feature>
<dbReference type="Pfam" id="PF11904">
    <property type="entry name" value="ANKRD13_C"/>
    <property type="match status" value="2"/>
</dbReference>
<evidence type="ECO:0000256" key="7">
    <source>
        <dbReference type="ARBA" id="ARBA00037107"/>
    </source>
</evidence>
<dbReference type="PROSITE" id="PS50297">
    <property type="entry name" value="ANK_REP_REGION"/>
    <property type="match status" value="1"/>
</dbReference>
<comment type="subcellular location">
    <subcellularLocation>
        <location evidence="1">Endoplasmic reticulum membrane</location>
    </subcellularLocation>
</comment>
<dbReference type="Gene3D" id="2.60.120.680">
    <property type="entry name" value="GOLD domain"/>
    <property type="match status" value="1"/>
</dbReference>
<sequence>MLETKDVQGNSALHLAVRIVQPRQLDIVNLLLDRNADVASRNLDGWSCAHDATLCDDEYLLAQLCLQGEKQLRQTLASSQEMFMQALEQLPDFEAEIYLEAQSWVPIVSRILPSDTLHIWKRGSQLRVDWTLKGLDGLKWTKGLMSHVFLGRNGGKRAGRAVVMNHESHQFYDVMEAVHNSSVGNMDLALHVMLTTAMSSSRLVSTKLKFVKQKEVKAGGERTESTGIDQDTEKEKSRKQHRECPWPGTTYKIRDFSIEAQFRPIVNPDRKLKHSSTKDGPFEEVQQFVNHLQMVVPHGIEKKDWEARSKCSTVRESDCEDSPQTLRLEKGRIVEMHLNVIAGDTIWWKFQSKKSSDFCFMATYINENVQQPVCSTDGVKNVEIAGAYDVERNGKFVLRWQNTQKGFAIDRSGIAISYNVAHIRSANDRFSEIVPAPSPDLGTQGVYKSTNLSESCIDVQRKGGYLSRLTDEQKCETFRHSDHIPNPITTTTAFSDYFRLGGNPSEPDKTPTAKLKQSIINMFEDKKTCRPHSSSDSLARNERIDPTFGIKSEFRSMTSLPSTRRVRKKFEAKVVMAESFPFQPRDFLPVIQFISTTGDHVKNLEEFFQMDLPPGFPAKFELPVMFTIRVAYTFQTINLNPQLDAEMFDIPDNYHEVFTLDEVRS</sequence>
<dbReference type="EMBL" id="CANTFL010000332">
    <property type="protein sequence ID" value="CAI5720949.1"/>
    <property type="molecule type" value="Genomic_DNA"/>
</dbReference>
<evidence type="ECO:0000256" key="8">
    <source>
        <dbReference type="PROSITE-ProRule" id="PRU00023"/>
    </source>
</evidence>
<evidence type="ECO:0000256" key="2">
    <source>
        <dbReference type="ARBA" id="ARBA00022737"/>
    </source>
</evidence>
<feature type="region of interest" description="Disordered" evidence="9">
    <location>
        <begin position="219"/>
        <end position="245"/>
    </location>
</feature>
<evidence type="ECO:0000256" key="6">
    <source>
        <dbReference type="ARBA" id="ARBA00023186"/>
    </source>
</evidence>
<evidence type="ECO:0000313" key="11">
    <source>
        <dbReference type="EMBL" id="CAI5720949.1"/>
    </source>
</evidence>
<dbReference type="InterPro" id="IPR036770">
    <property type="entry name" value="Ankyrin_rpt-contain_sf"/>
</dbReference>
<proteinExistence type="predicted"/>
<dbReference type="PANTHER" id="PTHR12447:SF25">
    <property type="entry name" value="ANKYRIN REPEAT DOMAIN-CONTAINING PROTEIN 13C"/>
    <property type="match status" value="1"/>
</dbReference>
<feature type="domain" description="Ankyrin repeat" evidence="10">
    <location>
        <begin position="127"/>
        <end position="226"/>
    </location>
</feature>
<evidence type="ECO:0000313" key="12">
    <source>
        <dbReference type="Proteomes" id="UP001162031"/>
    </source>
</evidence>
<keyword evidence="5" id="KW-0472">Membrane</keyword>
<dbReference type="InterPro" id="IPR002110">
    <property type="entry name" value="Ankyrin_rpt"/>
</dbReference>
<dbReference type="GO" id="GO:0005789">
    <property type="term" value="C:endoplasmic reticulum membrane"/>
    <property type="evidence" value="ECO:0007669"/>
    <property type="project" value="UniProtKB-SubCell"/>
</dbReference>
<evidence type="ECO:0000256" key="4">
    <source>
        <dbReference type="ARBA" id="ARBA00023043"/>
    </source>
</evidence>
<reference evidence="11" key="1">
    <citation type="submission" date="2022-12" db="EMBL/GenBank/DDBJ databases">
        <authorList>
            <person name="Webb A."/>
        </authorList>
    </citation>
    <scope>NUCLEOTIDE SEQUENCE</scope>
    <source>
        <strain evidence="11">Hp1</strain>
    </source>
</reference>
<protein>
    <recommendedName>
        <fullName evidence="10">Ankyrin repeat domain-containing protein</fullName>
    </recommendedName>
</protein>
<dbReference type="InterPro" id="IPR055285">
    <property type="entry name" value="ANKRD13_C"/>
</dbReference>
<keyword evidence="2" id="KW-0677">Repeat</keyword>
<dbReference type="PANTHER" id="PTHR12447">
    <property type="entry name" value="ANKYRIN REPEAT DOMAIN-CONTAINING PROTEIN 13"/>
    <property type="match status" value="1"/>
</dbReference>
<evidence type="ECO:0000256" key="3">
    <source>
        <dbReference type="ARBA" id="ARBA00022824"/>
    </source>
</evidence>
<organism evidence="11 12">
    <name type="scientific">Hyaloperonospora brassicae</name>
    <name type="common">Brassica downy mildew</name>
    <name type="synonym">Peronospora brassicae</name>
    <dbReference type="NCBI Taxonomy" id="162125"/>
    <lineage>
        <taxon>Eukaryota</taxon>
        <taxon>Sar</taxon>
        <taxon>Stramenopiles</taxon>
        <taxon>Oomycota</taxon>
        <taxon>Peronosporomycetes</taxon>
        <taxon>Peronosporales</taxon>
        <taxon>Peronosporaceae</taxon>
        <taxon>Hyaloperonospora</taxon>
    </lineage>
</organism>
<dbReference type="SUPFAM" id="SSF48403">
    <property type="entry name" value="Ankyrin repeat"/>
    <property type="match status" value="1"/>
</dbReference>